<name>A0AA40KTM2_9HYME</name>
<proteinExistence type="predicted"/>
<dbReference type="Proteomes" id="UP001177670">
    <property type="component" value="Unassembled WGS sequence"/>
</dbReference>
<evidence type="ECO:0000256" key="1">
    <source>
        <dbReference type="SAM" id="MobiDB-lite"/>
    </source>
</evidence>
<accession>A0AA40KTM2</accession>
<reference evidence="2" key="1">
    <citation type="submission" date="2021-10" db="EMBL/GenBank/DDBJ databases">
        <title>Melipona bicolor Genome sequencing and assembly.</title>
        <authorList>
            <person name="Araujo N.S."/>
            <person name="Arias M.C."/>
        </authorList>
    </citation>
    <scope>NUCLEOTIDE SEQUENCE</scope>
    <source>
        <strain evidence="2">USP_2M_L1-L4_2017</strain>
        <tissue evidence="2">Whole body</tissue>
    </source>
</reference>
<evidence type="ECO:0000313" key="2">
    <source>
        <dbReference type="EMBL" id="KAK1132359.1"/>
    </source>
</evidence>
<feature type="compositionally biased region" description="Basic and acidic residues" evidence="1">
    <location>
        <begin position="32"/>
        <end position="52"/>
    </location>
</feature>
<dbReference type="AlphaFoldDB" id="A0AA40KTM2"/>
<sequence>MRRAAAKTKLRNGEEEDEADQGGKEGTVGRNQEAKEESLTETRLGFRSDRAAKTNRALSAADSSPWLLLA</sequence>
<gene>
    <name evidence="2" type="ORF">K0M31_016467</name>
</gene>
<organism evidence="2 3">
    <name type="scientific">Melipona bicolor</name>
    <dbReference type="NCBI Taxonomy" id="60889"/>
    <lineage>
        <taxon>Eukaryota</taxon>
        <taxon>Metazoa</taxon>
        <taxon>Ecdysozoa</taxon>
        <taxon>Arthropoda</taxon>
        <taxon>Hexapoda</taxon>
        <taxon>Insecta</taxon>
        <taxon>Pterygota</taxon>
        <taxon>Neoptera</taxon>
        <taxon>Endopterygota</taxon>
        <taxon>Hymenoptera</taxon>
        <taxon>Apocrita</taxon>
        <taxon>Aculeata</taxon>
        <taxon>Apoidea</taxon>
        <taxon>Anthophila</taxon>
        <taxon>Apidae</taxon>
        <taxon>Melipona</taxon>
    </lineage>
</organism>
<feature type="region of interest" description="Disordered" evidence="1">
    <location>
        <begin position="1"/>
        <end position="70"/>
    </location>
</feature>
<dbReference type="EMBL" id="JAHYIQ010000005">
    <property type="protein sequence ID" value="KAK1132359.1"/>
    <property type="molecule type" value="Genomic_DNA"/>
</dbReference>
<comment type="caution">
    <text evidence="2">The sequence shown here is derived from an EMBL/GenBank/DDBJ whole genome shotgun (WGS) entry which is preliminary data.</text>
</comment>
<feature type="compositionally biased region" description="Basic residues" evidence="1">
    <location>
        <begin position="1"/>
        <end position="10"/>
    </location>
</feature>
<evidence type="ECO:0000313" key="3">
    <source>
        <dbReference type="Proteomes" id="UP001177670"/>
    </source>
</evidence>
<protein>
    <submittedName>
        <fullName evidence="2">Uncharacterized protein</fullName>
    </submittedName>
</protein>
<keyword evidence="3" id="KW-1185">Reference proteome</keyword>